<dbReference type="AlphaFoldDB" id="A0A497EX83"/>
<dbReference type="PANTHER" id="PTHR43637">
    <property type="entry name" value="UPF0273 PROTEIN TM_0370"/>
    <property type="match status" value="1"/>
</dbReference>
<dbReference type="PROSITE" id="PS51146">
    <property type="entry name" value="KAIC"/>
    <property type="match status" value="1"/>
</dbReference>
<feature type="domain" description="KaiC" evidence="3">
    <location>
        <begin position="3"/>
        <end position="227"/>
    </location>
</feature>
<comment type="caution">
    <text evidence="4">The sequence shown here is derived from an EMBL/GenBank/DDBJ whole genome shotgun (WGS) entry which is preliminary data.</text>
</comment>
<accession>A0A497EX83</accession>
<dbReference type="InterPro" id="IPR010624">
    <property type="entry name" value="KaiC_dom"/>
</dbReference>
<reference evidence="4 5" key="1">
    <citation type="submission" date="2018-06" db="EMBL/GenBank/DDBJ databases">
        <title>Extensive metabolic versatility and redundancy in microbially diverse, dynamic hydrothermal sediments.</title>
        <authorList>
            <person name="Dombrowski N."/>
            <person name="Teske A."/>
            <person name="Baker B.J."/>
        </authorList>
    </citation>
    <scope>NUCLEOTIDE SEQUENCE [LARGE SCALE GENOMIC DNA]</scope>
    <source>
        <strain evidence="4">B20_G2</strain>
    </source>
</reference>
<dbReference type="InterPro" id="IPR014774">
    <property type="entry name" value="KaiC-like_dom"/>
</dbReference>
<dbReference type="EMBL" id="QMRA01000139">
    <property type="protein sequence ID" value="RLE51983.1"/>
    <property type="molecule type" value="Genomic_DNA"/>
</dbReference>
<evidence type="ECO:0000313" key="4">
    <source>
        <dbReference type="EMBL" id="RLE51983.1"/>
    </source>
</evidence>
<keyword evidence="1" id="KW-0547">Nucleotide-binding</keyword>
<dbReference type="SUPFAM" id="SSF52540">
    <property type="entry name" value="P-loop containing nucleoside triphosphate hydrolases"/>
    <property type="match status" value="1"/>
</dbReference>
<dbReference type="GO" id="GO:0005524">
    <property type="term" value="F:ATP binding"/>
    <property type="evidence" value="ECO:0007669"/>
    <property type="project" value="UniProtKB-KW"/>
</dbReference>
<dbReference type="Proteomes" id="UP000269499">
    <property type="component" value="Unassembled WGS sequence"/>
</dbReference>
<gene>
    <name evidence="4" type="ORF">DRJ26_05185</name>
</gene>
<evidence type="ECO:0000256" key="2">
    <source>
        <dbReference type="ARBA" id="ARBA00022840"/>
    </source>
</evidence>
<dbReference type="Pfam" id="PF06745">
    <property type="entry name" value="ATPase"/>
    <property type="match status" value="1"/>
</dbReference>
<evidence type="ECO:0000313" key="5">
    <source>
        <dbReference type="Proteomes" id="UP000269499"/>
    </source>
</evidence>
<proteinExistence type="predicted"/>
<dbReference type="PANTHER" id="PTHR43637:SF1">
    <property type="entry name" value="UPF0273 PROTEIN TM_0370"/>
    <property type="match status" value="1"/>
</dbReference>
<evidence type="ECO:0000259" key="3">
    <source>
        <dbReference type="PROSITE" id="PS51146"/>
    </source>
</evidence>
<sequence>MVEIIKSYVHGLDDALGGGLPRPGVTLIVGHPGTGKTTLSAQILSNRALRDNERGVYFSIVEPARLLVSQLSLFDFGFKDAIDKKLIDIKESIAMSGKEIVEIIIEQIGDLASQNYRNVVVDSISALLTLASPEHARTLLSLFSKYTSEHDVMLIIIGEMPLFSHSKSTLGFEEFIADVVVKLDFVEKGHRLVSRMSVIKNRFAEHSKAMYEVAITKRGFEVIGLMR</sequence>
<evidence type="ECO:0000256" key="1">
    <source>
        <dbReference type="ARBA" id="ARBA00022741"/>
    </source>
</evidence>
<dbReference type="InterPro" id="IPR027417">
    <property type="entry name" value="P-loop_NTPase"/>
</dbReference>
<name>A0A497EX83_9CREN</name>
<organism evidence="4 5">
    <name type="scientific">Thermoproteota archaeon</name>
    <dbReference type="NCBI Taxonomy" id="2056631"/>
    <lineage>
        <taxon>Archaea</taxon>
        <taxon>Thermoproteota</taxon>
    </lineage>
</organism>
<keyword evidence="2" id="KW-0067">ATP-binding</keyword>
<protein>
    <recommendedName>
        <fullName evidence="3">KaiC domain-containing protein</fullName>
    </recommendedName>
</protein>
<dbReference type="Gene3D" id="3.40.50.300">
    <property type="entry name" value="P-loop containing nucleotide triphosphate hydrolases"/>
    <property type="match status" value="1"/>
</dbReference>